<feature type="signal peptide" evidence="1">
    <location>
        <begin position="1"/>
        <end position="18"/>
    </location>
</feature>
<sequence length="219" mass="23369">MKTTTTILLASAIGSTLGFAPTSPSQRTSTSLAFFGGQKKAASTKGSPLADEALETYLSKYPADAKTASFFFETWGMPESYQAPKTKTSIFSRENQEIKATFNTIASIYGDEEALKMVKIQPSVLAFQKENFQPSLNAFGENFGYEESKEMIIRNPGLLGANPANAASADNLTMQLSYVIQFTRPIGVVGPAVLIGLLCVPALESALGVGKGELLSALF</sequence>
<accession>A0AAD9D8Z6</accession>
<keyword evidence="3" id="KW-1185">Reference proteome</keyword>
<evidence type="ECO:0000313" key="3">
    <source>
        <dbReference type="Proteomes" id="UP001224775"/>
    </source>
</evidence>
<evidence type="ECO:0000256" key="1">
    <source>
        <dbReference type="SAM" id="SignalP"/>
    </source>
</evidence>
<proteinExistence type="predicted"/>
<organism evidence="2 3">
    <name type="scientific">Skeletonema marinoi</name>
    <dbReference type="NCBI Taxonomy" id="267567"/>
    <lineage>
        <taxon>Eukaryota</taxon>
        <taxon>Sar</taxon>
        <taxon>Stramenopiles</taxon>
        <taxon>Ochrophyta</taxon>
        <taxon>Bacillariophyta</taxon>
        <taxon>Coscinodiscophyceae</taxon>
        <taxon>Thalassiosirophycidae</taxon>
        <taxon>Thalassiosirales</taxon>
        <taxon>Skeletonemataceae</taxon>
        <taxon>Skeletonema</taxon>
        <taxon>Skeletonema marinoi-dohrnii complex</taxon>
    </lineage>
</organism>
<dbReference type="AlphaFoldDB" id="A0AAD9D8Z6"/>
<evidence type="ECO:0000313" key="2">
    <source>
        <dbReference type="EMBL" id="KAK1737250.1"/>
    </source>
</evidence>
<dbReference type="Proteomes" id="UP001224775">
    <property type="component" value="Unassembled WGS sequence"/>
</dbReference>
<dbReference type="Gene3D" id="1.25.70.10">
    <property type="entry name" value="Transcription termination factor 3, mitochondrial"/>
    <property type="match status" value="1"/>
</dbReference>
<reference evidence="2" key="1">
    <citation type="submission" date="2023-06" db="EMBL/GenBank/DDBJ databases">
        <title>Survivors Of The Sea: Transcriptome response of Skeletonema marinoi to long-term dormancy.</title>
        <authorList>
            <person name="Pinder M.I.M."/>
            <person name="Kourtchenko O."/>
            <person name="Robertson E.K."/>
            <person name="Larsson T."/>
            <person name="Maumus F."/>
            <person name="Osuna-Cruz C.M."/>
            <person name="Vancaester E."/>
            <person name="Stenow R."/>
            <person name="Vandepoele K."/>
            <person name="Ploug H."/>
            <person name="Bruchert V."/>
            <person name="Godhe A."/>
            <person name="Topel M."/>
        </authorList>
    </citation>
    <scope>NUCLEOTIDE SEQUENCE</scope>
    <source>
        <strain evidence="2">R05AC</strain>
    </source>
</reference>
<name>A0AAD9D8Z6_9STRA</name>
<dbReference type="InterPro" id="IPR038538">
    <property type="entry name" value="MTERF_sf"/>
</dbReference>
<protein>
    <submittedName>
        <fullName evidence="2">Uncharacterized protein</fullName>
    </submittedName>
</protein>
<dbReference type="EMBL" id="JATAAI010000026">
    <property type="protein sequence ID" value="KAK1737250.1"/>
    <property type="molecule type" value="Genomic_DNA"/>
</dbReference>
<comment type="caution">
    <text evidence="2">The sequence shown here is derived from an EMBL/GenBank/DDBJ whole genome shotgun (WGS) entry which is preliminary data.</text>
</comment>
<keyword evidence="1" id="KW-0732">Signal</keyword>
<gene>
    <name evidence="2" type="ORF">QTG54_012117</name>
</gene>
<feature type="chain" id="PRO_5042141771" evidence="1">
    <location>
        <begin position="19"/>
        <end position="219"/>
    </location>
</feature>